<gene>
    <name evidence="2" type="ORF">QGM71_13790</name>
</gene>
<dbReference type="RefSeq" id="WP_327608136.1">
    <property type="nucleotide sequence ID" value="NZ_JARZFX010000007.1"/>
</dbReference>
<proteinExistence type="predicted"/>
<sequence>MSVIRTDRWLLESYDSPTQLCKKLTSYFNEGTDLEIHQHLTSHGMYRRPFQNGEKAVNDLKGSWDIVRKEEKLLKKEWDGPNIPIFIFPADNSNQKLKRDFNGKSGLAFKDKLFLFISESNAEKEIKALFTHEYNHVCRLSKFDKNEEDYVLLDTIILEGLAENAVREFVGEDFLANWTTYYSVKELNKLWNNLVLPNKETLNFERAHQDILYGLRFAPKMAGYCAGYYIVKKYMEANDLTSKDLLNKDSRIIAQIKKFN</sequence>
<reference evidence="2 3" key="1">
    <citation type="journal article" date="2024" name="Int. J. Syst. Evol. Microbiol.">
        <title>Virgibacillus tibetensis sp. nov., isolated from salt lake on the Tibetan Plateau of China.</title>
        <authorList>
            <person name="Phurbu D."/>
            <person name="Liu Z.-X."/>
            <person name="Wang R."/>
            <person name="Zheng Y.-Y."/>
            <person name="Liu H.-C."/>
            <person name="Zhou Y.-G."/>
            <person name="Yu Y.-J."/>
            <person name="Li A.-H."/>
        </authorList>
    </citation>
    <scope>NUCLEOTIDE SEQUENCE [LARGE SCALE GENOMIC DNA]</scope>
    <source>
        <strain evidence="2 3">C22-A2</strain>
    </source>
</reference>
<dbReference type="Proteomes" id="UP001335737">
    <property type="component" value="Unassembled WGS sequence"/>
</dbReference>
<evidence type="ECO:0000313" key="3">
    <source>
        <dbReference type="Proteomes" id="UP001335737"/>
    </source>
</evidence>
<name>A0ABU6KHD5_9BACI</name>
<dbReference type="Pfam" id="PF10026">
    <property type="entry name" value="DUF2268"/>
    <property type="match status" value="1"/>
</dbReference>
<keyword evidence="3" id="KW-1185">Reference proteome</keyword>
<accession>A0ABU6KHD5</accession>
<dbReference type="InterPro" id="IPR018728">
    <property type="entry name" value="DUF2268"/>
</dbReference>
<dbReference type="EMBL" id="JARZFX010000007">
    <property type="protein sequence ID" value="MEC5424568.1"/>
    <property type="molecule type" value="Genomic_DNA"/>
</dbReference>
<evidence type="ECO:0000259" key="1">
    <source>
        <dbReference type="Pfam" id="PF10026"/>
    </source>
</evidence>
<evidence type="ECO:0000313" key="2">
    <source>
        <dbReference type="EMBL" id="MEC5424568.1"/>
    </source>
</evidence>
<protein>
    <submittedName>
        <fullName evidence="2">DUF2268 domain-containing protein</fullName>
    </submittedName>
</protein>
<comment type="caution">
    <text evidence="2">The sequence shown here is derived from an EMBL/GenBank/DDBJ whole genome shotgun (WGS) entry which is preliminary data.</text>
</comment>
<feature type="domain" description="DUF2268" evidence="1">
    <location>
        <begin position="64"/>
        <end position="252"/>
    </location>
</feature>
<organism evidence="2 3">
    <name type="scientific">Virgibacillus tibetensis</name>
    <dbReference type="NCBI Taxonomy" id="3042313"/>
    <lineage>
        <taxon>Bacteria</taxon>
        <taxon>Bacillati</taxon>
        <taxon>Bacillota</taxon>
        <taxon>Bacilli</taxon>
        <taxon>Bacillales</taxon>
        <taxon>Bacillaceae</taxon>
        <taxon>Virgibacillus</taxon>
    </lineage>
</organism>